<gene>
    <name evidence="18" type="ORF">HOP52_00225</name>
</gene>
<dbReference type="NCBIfam" id="TIGR00229">
    <property type="entry name" value="sensory_box"/>
    <property type="match status" value="1"/>
</dbReference>
<keyword evidence="12" id="KW-0175">Coiled coil</keyword>
<comment type="subcellular location">
    <subcellularLocation>
        <location evidence="1">Cell inner membrane</location>
        <topology evidence="1">Multi-pass membrane protein</topology>
    </subcellularLocation>
</comment>
<evidence type="ECO:0000259" key="15">
    <source>
        <dbReference type="PROSITE" id="PS50111"/>
    </source>
</evidence>
<reference evidence="18 19" key="1">
    <citation type="submission" date="2020-05" db="EMBL/GenBank/DDBJ databases">
        <title>Comparative genomic analysis of denitrifying bacteria from Halomonas genus.</title>
        <authorList>
            <person name="Wang L."/>
            <person name="Shao Z."/>
        </authorList>
    </citation>
    <scope>NUCLEOTIDE SEQUENCE [LARGE SCALE GENOMIC DNA]</scope>
    <source>
        <strain evidence="18 19">A4</strain>
    </source>
</reference>
<evidence type="ECO:0000259" key="16">
    <source>
        <dbReference type="PROSITE" id="PS50112"/>
    </source>
</evidence>
<evidence type="ECO:0000256" key="9">
    <source>
        <dbReference type="ARBA" id="ARBA00023224"/>
    </source>
</evidence>
<evidence type="ECO:0000256" key="3">
    <source>
        <dbReference type="ARBA" id="ARBA00022481"/>
    </source>
</evidence>
<evidence type="ECO:0000313" key="19">
    <source>
        <dbReference type="Proteomes" id="UP000814385"/>
    </source>
</evidence>
<feature type="region of interest" description="Disordered" evidence="13">
    <location>
        <begin position="675"/>
        <end position="731"/>
    </location>
</feature>
<keyword evidence="4" id="KW-0145">Chemotaxis</keyword>
<dbReference type="InterPro" id="IPR004090">
    <property type="entry name" value="Chemotax_Me-accpt_rcpt"/>
</dbReference>
<keyword evidence="2" id="KW-1003">Cell membrane</keyword>
<dbReference type="EMBL" id="JABFUC010000001">
    <property type="protein sequence ID" value="MCG6656208.1"/>
    <property type="molecule type" value="Genomic_DNA"/>
</dbReference>
<keyword evidence="7 14" id="KW-1133">Transmembrane helix</keyword>
<dbReference type="CDD" id="cd06225">
    <property type="entry name" value="HAMP"/>
    <property type="match status" value="1"/>
</dbReference>
<evidence type="ECO:0000256" key="11">
    <source>
        <dbReference type="PROSITE-ProRule" id="PRU00284"/>
    </source>
</evidence>
<evidence type="ECO:0000256" key="14">
    <source>
        <dbReference type="SAM" id="Phobius"/>
    </source>
</evidence>
<dbReference type="SUPFAM" id="SSF55785">
    <property type="entry name" value="PYP-like sensor domain (PAS domain)"/>
    <property type="match status" value="1"/>
</dbReference>
<dbReference type="InterPro" id="IPR003122">
    <property type="entry name" value="Tar_rcpt_lig-bd"/>
</dbReference>
<evidence type="ECO:0000313" key="18">
    <source>
        <dbReference type="EMBL" id="MCG6656208.1"/>
    </source>
</evidence>
<feature type="transmembrane region" description="Helical" evidence="14">
    <location>
        <begin position="169"/>
        <end position="191"/>
    </location>
</feature>
<keyword evidence="3" id="KW-0488">Methylation</keyword>
<feature type="domain" description="HAMP" evidence="17">
    <location>
        <begin position="371"/>
        <end position="423"/>
    </location>
</feature>
<evidence type="ECO:0000256" key="7">
    <source>
        <dbReference type="ARBA" id="ARBA00022989"/>
    </source>
</evidence>
<evidence type="ECO:0000259" key="17">
    <source>
        <dbReference type="PROSITE" id="PS50885"/>
    </source>
</evidence>
<evidence type="ECO:0000256" key="12">
    <source>
        <dbReference type="SAM" id="Coils"/>
    </source>
</evidence>
<evidence type="ECO:0000256" key="1">
    <source>
        <dbReference type="ARBA" id="ARBA00004429"/>
    </source>
</evidence>
<dbReference type="SUPFAM" id="SSF58104">
    <property type="entry name" value="Methyl-accepting chemotaxis protein (MCP) signaling domain"/>
    <property type="match status" value="1"/>
</dbReference>
<name>A0ABS9P346_9GAMM</name>
<evidence type="ECO:0000256" key="5">
    <source>
        <dbReference type="ARBA" id="ARBA00022519"/>
    </source>
</evidence>
<accession>A0ABS9P346</accession>
<feature type="domain" description="Methyl-accepting transducer" evidence="15">
    <location>
        <begin position="428"/>
        <end position="657"/>
    </location>
</feature>
<protein>
    <submittedName>
        <fullName evidence="18">PAS domain-containing protein</fullName>
    </submittedName>
</protein>
<keyword evidence="8 14" id="KW-0472">Membrane</keyword>
<feature type="coiled-coil region" evidence="12">
    <location>
        <begin position="643"/>
        <end position="673"/>
    </location>
</feature>
<dbReference type="Gene3D" id="3.30.450.20">
    <property type="entry name" value="PAS domain"/>
    <property type="match status" value="1"/>
</dbReference>
<dbReference type="PROSITE" id="PS50885">
    <property type="entry name" value="HAMP"/>
    <property type="match status" value="1"/>
</dbReference>
<dbReference type="CDD" id="cd11386">
    <property type="entry name" value="MCP_signal"/>
    <property type="match status" value="1"/>
</dbReference>
<feature type="domain" description="PAS" evidence="16">
    <location>
        <begin position="21"/>
        <end position="76"/>
    </location>
</feature>
<dbReference type="InterPro" id="IPR000014">
    <property type="entry name" value="PAS"/>
</dbReference>
<dbReference type="InterPro" id="IPR003660">
    <property type="entry name" value="HAMP_dom"/>
</dbReference>
<dbReference type="InterPro" id="IPR013655">
    <property type="entry name" value="PAS_fold_3"/>
</dbReference>
<dbReference type="PANTHER" id="PTHR43531">
    <property type="entry name" value="PROTEIN ICFG"/>
    <property type="match status" value="1"/>
</dbReference>
<evidence type="ECO:0000256" key="8">
    <source>
        <dbReference type="ARBA" id="ARBA00023136"/>
    </source>
</evidence>
<dbReference type="Pfam" id="PF00015">
    <property type="entry name" value="MCPsignal"/>
    <property type="match status" value="1"/>
</dbReference>
<dbReference type="InterPro" id="IPR004089">
    <property type="entry name" value="MCPsignal_dom"/>
</dbReference>
<keyword evidence="6 14" id="KW-0812">Transmembrane</keyword>
<dbReference type="InterPro" id="IPR051310">
    <property type="entry name" value="MCP_chemotaxis"/>
</dbReference>
<dbReference type="RefSeq" id="WP_238974751.1">
    <property type="nucleotide sequence ID" value="NZ_JABFUC010000001.1"/>
</dbReference>
<keyword evidence="5" id="KW-0997">Cell inner membrane</keyword>
<dbReference type="Gene3D" id="1.10.287.950">
    <property type="entry name" value="Methyl-accepting chemotaxis protein"/>
    <property type="match status" value="1"/>
</dbReference>
<organism evidence="18 19">
    <name type="scientific">Billgrantia campisalis</name>
    <dbReference type="NCBI Taxonomy" id="74661"/>
    <lineage>
        <taxon>Bacteria</taxon>
        <taxon>Pseudomonadati</taxon>
        <taxon>Pseudomonadota</taxon>
        <taxon>Gammaproteobacteria</taxon>
        <taxon>Oceanospirillales</taxon>
        <taxon>Halomonadaceae</taxon>
        <taxon>Billgrantia</taxon>
    </lineage>
</organism>
<dbReference type="SMART" id="SM00304">
    <property type="entry name" value="HAMP"/>
    <property type="match status" value="1"/>
</dbReference>
<sequence>MRNNQPVTKREYTLSDEHLLITRTDLKGRVTYANADFIEVSGFSREELLGSPHNIIRHPDMPEAAFADLWESVQRGDTWRGLVKNRRKDGDHYWVDATVTPIMEDGECQGYTSVRVKAEPEAIKQAERSYQALRDGKGGRYTLRRGRVVRRGLVGRLMRLNLGTIQAKLMLMTLTSLLLLAISGAVGLYGLQASGARVADLNRDGLQDVIRLQQMDQLINEGHQRVSGQERMAVLEARFQHAGAISDIVVSLERLWGEYQAREINHTALAAEFDGQLQAYIGEGLTPMAEVLSGEESFDAMMALNNRTQGLREQGSALSTSINGLIEEERLAALGMAEAAERGQRQMLIGQSSFMALALVLLLLLGLWITAAITRPLRQAVSATLQIGSGNLAARVPDMKQGELGQLMSAMRVMRHSLYTTTWTIKQSVDIVTPATGAIAKGNEDLSARTEQQAASLQETASSMEQMTTTVQQNTDNARQASGLALDNANRVRETGELMQDVVQSMERITASSRKMTDIINTIDAIAFQTNILALNASVEAARAGEQGRGFAVVAGEVRNLAGRSADAAKEIRGLIATSNGEIEGGAAQVQQAEGAMSEVVAASQRVNDIMGEITAASEEQSGGIGQITQAITEMDQVTQQNAARVEETASAAAELKQQAERLAREIGVYRLRGAGPETAETRGERRSAAGGSVAPQDPLPARRSRTAASKRASEPETDRRAAAEEEWETF</sequence>
<evidence type="ECO:0000256" key="2">
    <source>
        <dbReference type="ARBA" id="ARBA00022475"/>
    </source>
</evidence>
<dbReference type="PROSITE" id="PS50111">
    <property type="entry name" value="CHEMOTAXIS_TRANSDUC_2"/>
    <property type="match status" value="1"/>
</dbReference>
<feature type="compositionally biased region" description="Basic and acidic residues" evidence="13">
    <location>
        <begin position="712"/>
        <end position="724"/>
    </location>
</feature>
<evidence type="ECO:0000256" key="10">
    <source>
        <dbReference type="ARBA" id="ARBA00029447"/>
    </source>
</evidence>
<keyword evidence="19" id="KW-1185">Reference proteome</keyword>
<dbReference type="InterPro" id="IPR035965">
    <property type="entry name" value="PAS-like_dom_sf"/>
</dbReference>
<dbReference type="CDD" id="cd00130">
    <property type="entry name" value="PAS"/>
    <property type="match status" value="1"/>
</dbReference>
<evidence type="ECO:0000256" key="13">
    <source>
        <dbReference type="SAM" id="MobiDB-lite"/>
    </source>
</evidence>
<evidence type="ECO:0000256" key="4">
    <source>
        <dbReference type="ARBA" id="ARBA00022500"/>
    </source>
</evidence>
<dbReference type="Pfam" id="PF08447">
    <property type="entry name" value="PAS_3"/>
    <property type="match status" value="1"/>
</dbReference>
<keyword evidence="9 11" id="KW-0807">Transducer</keyword>
<dbReference type="SMART" id="SM00283">
    <property type="entry name" value="MA"/>
    <property type="match status" value="1"/>
</dbReference>
<proteinExistence type="inferred from homology"/>
<dbReference type="Proteomes" id="UP000814385">
    <property type="component" value="Unassembled WGS sequence"/>
</dbReference>
<dbReference type="PRINTS" id="PR00260">
    <property type="entry name" value="CHEMTRNSDUCR"/>
</dbReference>
<feature type="transmembrane region" description="Helical" evidence="14">
    <location>
        <begin position="354"/>
        <end position="373"/>
    </location>
</feature>
<dbReference type="Pfam" id="PF02203">
    <property type="entry name" value="TarH"/>
    <property type="match status" value="1"/>
</dbReference>
<dbReference type="PANTHER" id="PTHR43531:SF14">
    <property type="entry name" value="METHYL-ACCEPTING CHEMOTAXIS PROTEIN I-RELATED"/>
    <property type="match status" value="1"/>
</dbReference>
<comment type="caution">
    <text evidence="18">The sequence shown here is derived from an EMBL/GenBank/DDBJ whole genome shotgun (WGS) entry which is preliminary data.</text>
</comment>
<dbReference type="PROSITE" id="PS50112">
    <property type="entry name" value="PAS"/>
    <property type="match status" value="1"/>
</dbReference>
<evidence type="ECO:0000256" key="6">
    <source>
        <dbReference type="ARBA" id="ARBA00022692"/>
    </source>
</evidence>
<comment type="similarity">
    <text evidence="10">Belongs to the methyl-accepting chemotaxis (MCP) protein family.</text>
</comment>
<dbReference type="Pfam" id="PF00672">
    <property type="entry name" value="HAMP"/>
    <property type="match status" value="1"/>
</dbReference>